<accession>A0A4Y1WWN3</accession>
<reference evidence="2" key="1">
    <citation type="submission" date="2019-06" db="EMBL/GenBank/DDBJ databases">
        <title>Alistipes onderdonkii subsp. vulgaris subsp. nov., Alistipes dispar sp. nov. and Alistipes communis sp. nov., isolated from human faeces, and creation of Alistipes onderdonkii subsp. onderdonkii subsp. nov.</title>
        <authorList>
            <person name="Sakamoto M."/>
            <person name="Ikeyama N."/>
            <person name="Ogata Y."/>
            <person name="Suda W."/>
            <person name="Iino T."/>
            <person name="Hattori M."/>
            <person name="Ohkuma M."/>
        </authorList>
    </citation>
    <scope>NUCLEOTIDE SEQUENCE [LARGE SCALE GENOMIC DNA]</scope>
    <source>
        <strain evidence="2">5CBH24</strain>
    </source>
</reference>
<accession>A0A4Y1XMT7</accession>
<keyword evidence="2" id="KW-1185">Reference proteome</keyword>
<sequence>MIRFSKLFFGFTVFVLLLWLLPWAYNFAFYKPERTPFTLWSCVVGDFAVVDFAGDGIVRRDRGGRTYTDREFDSILPTFYARQLLNDERFPDSLCGVAVTPRLLQSENFMFRSTPAEINKPRTGLYPLLESMSGRVDLEMPDDVFRITSSGIEFVVMATNRIDRGKSDRFTEAMTRKGFRFPALAVAGNPSTRKEYDEGYLLLDASRQLFHLKQVKGRPYVRAIDLPEGVQPEHLFVTEFPSRRTLGFLTDTENGFHVLSKPSYEIVRVGIPGWNPESESLTVIGNMFDWTVRVTGAGADRYYAVDARREYRLIDSMVYGSERTPLPGLVFTSYDDGYVKPRFE</sequence>
<dbReference type="OrthoDB" id="5365245at2"/>
<evidence type="ECO:0000313" key="1">
    <source>
        <dbReference type="EMBL" id="BBL05145.1"/>
    </source>
</evidence>
<dbReference type="Pfam" id="PF16149">
    <property type="entry name" value="DUF4857"/>
    <property type="match status" value="1"/>
</dbReference>
<dbReference type="Proteomes" id="UP000318946">
    <property type="component" value="Chromosome"/>
</dbReference>
<proteinExistence type="predicted"/>
<dbReference type="AlphaFoldDB" id="A0A3D3YK09"/>
<dbReference type="InterPro" id="IPR032333">
    <property type="entry name" value="DUF4857"/>
</dbReference>
<dbReference type="GeneID" id="78343173"/>
<protein>
    <submittedName>
        <fullName evidence="1">DUF4857 domain-containing protein</fullName>
    </submittedName>
</protein>
<gene>
    <name evidence="1" type="ORF">A5CBH24_24580</name>
</gene>
<dbReference type="KEGG" id="acou:A5CBH24_24580"/>
<dbReference type="STRING" id="1118061.GCA_000311925_00193"/>
<dbReference type="RefSeq" id="WP_019129417.1">
    <property type="nucleotide sequence ID" value="NZ_AP019735.1"/>
</dbReference>
<organism evidence="1 2">
    <name type="scientific">Alistipes communis</name>
    <dbReference type="NCBI Taxonomy" id="2585118"/>
    <lineage>
        <taxon>Bacteria</taxon>
        <taxon>Pseudomonadati</taxon>
        <taxon>Bacteroidota</taxon>
        <taxon>Bacteroidia</taxon>
        <taxon>Bacteroidales</taxon>
        <taxon>Rikenellaceae</taxon>
        <taxon>Alistipes</taxon>
    </lineage>
</organism>
<dbReference type="EMBL" id="AP019735">
    <property type="protein sequence ID" value="BBL05145.1"/>
    <property type="molecule type" value="Genomic_DNA"/>
</dbReference>
<evidence type="ECO:0000313" key="2">
    <source>
        <dbReference type="Proteomes" id="UP000318946"/>
    </source>
</evidence>
<accession>A0A3D3YK09</accession>
<name>A0A3D3YK09_9BACT</name>